<protein>
    <submittedName>
        <fullName evidence="2">Kanosamine 6-kinase</fullName>
    </submittedName>
</protein>
<evidence type="ECO:0000256" key="1">
    <source>
        <dbReference type="ARBA" id="ARBA00006479"/>
    </source>
</evidence>
<dbReference type="PANTHER" id="PTHR18964">
    <property type="entry name" value="ROK (REPRESSOR, ORF, KINASE) FAMILY"/>
    <property type="match status" value="1"/>
</dbReference>
<comment type="similarity">
    <text evidence="1">Belongs to the ROK (NagC/XylR) family.</text>
</comment>
<dbReference type="GO" id="GO:0016301">
    <property type="term" value="F:kinase activity"/>
    <property type="evidence" value="ECO:0007669"/>
    <property type="project" value="UniProtKB-KW"/>
</dbReference>
<dbReference type="InterPro" id="IPR043129">
    <property type="entry name" value="ATPase_NBD"/>
</dbReference>
<dbReference type="Gene3D" id="3.30.420.40">
    <property type="match status" value="2"/>
</dbReference>
<sequence>MALRLESVGDRVFTWPRAGTLADDLSALAGQVRQLRAAGPLTGVGVAMPATLDARGRVTAWPTRPSWTGLDLAGVLTDLFGATPVRLADDGDLAALAEADELGCADLVYAGVGTGIGGGIVLAGRPVPGPGRGSCELGHVVVDLHGARCDCGRRGCVQAEASGPATLRRAAAAAGAPVTFDQLRSGFRDGTPWAVTAVGQGCAALAAALAGAAELVRPEVIVIGGGFAAALPGYVDEVARRLARLARPGHPPAPVRPARLGDRSSLHGAMLAARGALDG</sequence>
<keyword evidence="2" id="KW-0418">Kinase</keyword>
<keyword evidence="3" id="KW-1185">Reference proteome</keyword>
<proteinExistence type="inferred from homology"/>
<evidence type="ECO:0000313" key="3">
    <source>
        <dbReference type="Proteomes" id="UP000320239"/>
    </source>
</evidence>
<dbReference type="AlphaFoldDB" id="A0A561WBJ1"/>
<evidence type="ECO:0000313" key="2">
    <source>
        <dbReference type="EMBL" id="TWG21221.1"/>
    </source>
</evidence>
<accession>A0A561WBJ1</accession>
<dbReference type="EMBL" id="VIWY01000003">
    <property type="protein sequence ID" value="TWG21221.1"/>
    <property type="molecule type" value="Genomic_DNA"/>
</dbReference>
<reference evidence="2 3" key="1">
    <citation type="submission" date="2019-06" db="EMBL/GenBank/DDBJ databases">
        <title>Sequencing the genomes of 1000 actinobacteria strains.</title>
        <authorList>
            <person name="Klenk H.-P."/>
        </authorList>
    </citation>
    <scope>NUCLEOTIDE SEQUENCE [LARGE SCALE GENOMIC DNA]</scope>
    <source>
        <strain evidence="2 3">DSM 43866</strain>
    </source>
</reference>
<dbReference type="Proteomes" id="UP000320239">
    <property type="component" value="Unassembled WGS sequence"/>
</dbReference>
<comment type="caution">
    <text evidence="2">The sequence shown here is derived from an EMBL/GenBank/DDBJ whole genome shotgun (WGS) entry which is preliminary data.</text>
</comment>
<gene>
    <name evidence="2" type="ORF">FHX34_103759</name>
</gene>
<dbReference type="Pfam" id="PF00480">
    <property type="entry name" value="ROK"/>
    <property type="match status" value="1"/>
</dbReference>
<name>A0A561WBJ1_ACTTI</name>
<dbReference type="PANTHER" id="PTHR18964:SF149">
    <property type="entry name" value="BIFUNCTIONAL UDP-N-ACETYLGLUCOSAMINE 2-EPIMERASE_N-ACETYLMANNOSAMINE KINASE"/>
    <property type="match status" value="1"/>
</dbReference>
<keyword evidence="2" id="KW-0808">Transferase</keyword>
<dbReference type="RefSeq" id="WP_239082742.1">
    <property type="nucleotide sequence ID" value="NZ_BOMX01000172.1"/>
</dbReference>
<organism evidence="2 3">
    <name type="scientific">Actinoplanes teichomyceticus</name>
    <dbReference type="NCBI Taxonomy" id="1867"/>
    <lineage>
        <taxon>Bacteria</taxon>
        <taxon>Bacillati</taxon>
        <taxon>Actinomycetota</taxon>
        <taxon>Actinomycetes</taxon>
        <taxon>Micromonosporales</taxon>
        <taxon>Micromonosporaceae</taxon>
        <taxon>Actinoplanes</taxon>
    </lineage>
</organism>
<dbReference type="SUPFAM" id="SSF53067">
    <property type="entry name" value="Actin-like ATPase domain"/>
    <property type="match status" value="2"/>
</dbReference>
<dbReference type="InterPro" id="IPR000600">
    <property type="entry name" value="ROK"/>
</dbReference>